<keyword evidence="1" id="KW-0812">Transmembrane</keyword>
<evidence type="ECO:0008006" key="4">
    <source>
        <dbReference type="Google" id="ProtNLM"/>
    </source>
</evidence>
<comment type="caution">
    <text evidence="2">The sequence shown here is derived from an EMBL/GenBank/DDBJ whole genome shotgun (WGS) entry which is preliminary data.</text>
</comment>
<feature type="transmembrane region" description="Helical" evidence="1">
    <location>
        <begin position="163"/>
        <end position="182"/>
    </location>
</feature>
<feature type="transmembrane region" description="Helical" evidence="1">
    <location>
        <begin position="202"/>
        <end position="221"/>
    </location>
</feature>
<evidence type="ECO:0000313" key="2">
    <source>
        <dbReference type="EMBL" id="MFC5470582.1"/>
    </source>
</evidence>
<organism evidence="2 3">
    <name type="scientific">Cohnella suwonensis</name>
    <dbReference type="NCBI Taxonomy" id="696072"/>
    <lineage>
        <taxon>Bacteria</taxon>
        <taxon>Bacillati</taxon>
        <taxon>Bacillota</taxon>
        <taxon>Bacilli</taxon>
        <taxon>Bacillales</taxon>
        <taxon>Paenibacillaceae</taxon>
        <taxon>Cohnella</taxon>
    </lineage>
</organism>
<keyword evidence="1" id="KW-0472">Membrane</keyword>
<evidence type="ECO:0000313" key="3">
    <source>
        <dbReference type="Proteomes" id="UP001596105"/>
    </source>
</evidence>
<gene>
    <name evidence="2" type="ORF">ACFPPD_17965</name>
</gene>
<feature type="transmembrane region" description="Helical" evidence="1">
    <location>
        <begin position="132"/>
        <end position="151"/>
    </location>
</feature>
<dbReference type="RefSeq" id="WP_209748992.1">
    <property type="nucleotide sequence ID" value="NZ_JBHSMH010000067.1"/>
</dbReference>
<keyword evidence="1" id="KW-1133">Transmembrane helix</keyword>
<proteinExistence type="predicted"/>
<feature type="transmembrane region" description="Helical" evidence="1">
    <location>
        <begin position="81"/>
        <end position="106"/>
    </location>
</feature>
<name>A0ABW0LZX3_9BACL</name>
<sequence>MSKPFGIVKTYLTDKWSWVALPWVILFSSFSINLLLAGSIGDEMTTGGLASIFIYTFVLGIISLSQTFPFIIGFGARRKDYFAGTAATISIVGACSSVALAVLAWIERQSDGWGVHLHFFSLPYFSDGSTPMTALFFFGAMTNLFFAGFVISSIHRKFGRNGLFLFFALIGLALTATFYLLSYYEGWQMLGDWLDGGTLLQLTGTLLAITFVYGAASYALLRRATV</sequence>
<keyword evidence="3" id="KW-1185">Reference proteome</keyword>
<protein>
    <recommendedName>
        <fullName evidence="4">Integral membrane protein</fullName>
    </recommendedName>
</protein>
<feature type="transmembrane region" description="Helical" evidence="1">
    <location>
        <begin position="20"/>
        <end position="40"/>
    </location>
</feature>
<accession>A0ABW0LZX3</accession>
<dbReference type="EMBL" id="JBHSMH010000067">
    <property type="protein sequence ID" value="MFC5470582.1"/>
    <property type="molecule type" value="Genomic_DNA"/>
</dbReference>
<reference evidence="3" key="1">
    <citation type="journal article" date="2019" name="Int. J. Syst. Evol. Microbiol.">
        <title>The Global Catalogue of Microorganisms (GCM) 10K type strain sequencing project: providing services to taxonomists for standard genome sequencing and annotation.</title>
        <authorList>
            <consortium name="The Broad Institute Genomics Platform"/>
            <consortium name="The Broad Institute Genome Sequencing Center for Infectious Disease"/>
            <person name="Wu L."/>
            <person name="Ma J."/>
        </authorList>
    </citation>
    <scope>NUCLEOTIDE SEQUENCE [LARGE SCALE GENOMIC DNA]</scope>
    <source>
        <strain evidence="3">CCUG 57113</strain>
    </source>
</reference>
<evidence type="ECO:0000256" key="1">
    <source>
        <dbReference type="SAM" id="Phobius"/>
    </source>
</evidence>
<feature type="transmembrane region" description="Helical" evidence="1">
    <location>
        <begin position="52"/>
        <end position="74"/>
    </location>
</feature>
<dbReference type="Proteomes" id="UP001596105">
    <property type="component" value="Unassembled WGS sequence"/>
</dbReference>